<organism evidence="3 4">
    <name type="scientific">Gregarina niphandrodes</name>
    <name type="common">Septate eugregarine</name>
    <dbReference type="NCBI Taxonomy" id="110365"/>
    <lineage>
        <taxon>Eukaryota</taxon>
        <taxon>Sar</taxon>
        <taxon>Alveolata</taxon>
        <taxon>Apicomplexa</taxon>
        <taxon>Conoidasida</taxon>
        <taxon>Gregarinasina</taxon>
        <taxon>Eugregarinorida</taxon>
        <taxon>Gregarinidae</taxon>
        <taxon>Gregarina</taxon>
    </lineage>
</organism>
<dbReference type="GO" id="GO:0033065">
    <property type="term" value="C:Rad51C-XRCC3 complex"/>
    <property type="evidence" value="ECO:0007669"/>
    <property type="project" value="TreeGrafter"/>
</dbReference>
<feature type="region of interest" description="Disordered" evidence="1">
    <location>
        <begin position="182"/>
        <end position="269"/>
    </location>
</feature>
<dbReference type="PROSITE" id="PS50162">
    <property type="entry name" value="RECA_2"/>
    <property type="match status" value="1"/>
</dbReference>
<evidence type="ECO:0000313" key="3">
    <source>
        <dbReference type="EMBL" id="EZG89704.1"/>
    </source>
</evidence>
<dbReference type="InterPro" id="IPR013632">
    <property type="entry name" value="Rad51_C"/>
</dbReference>
<dbReference type="SUPFAM" id="SSF52540">
    <property type="entry name" value="P-loop containing nucleoside triphosphate hydrolases"/>
    <property type="match status" value="1"/>
</dbReference>
<dbReference type="GO" id="GO:0000400">
    <property type="term" value="F:four-way junction DNA binding"/>
    <property type="evidence" value="ECO:0007669"/>
    <property type="project" value="TreeGrafter"/>
</dbReference>
<dbReference type="Gene3D" id="3.40.50.300">
    <property type="entry name" value="P-loop containing nucleotide triphosphate hydrolases"/>
    <property type="match status" value="1"/>
</dbReference>
<feature type="domain" description="RecA family profile 1" evidence="2">
    <location>
        <begin position="44"/>
        <end position="269"/>
    </location>
</feature>
<dbReference type="Pfam" id="PF08423">
    <property type="entry name" value="Rad51"/>
    <property type="match status" value="1"/>
</dbReference>
<proteinExistence type="predicted"/>
<dbReference type="eggNOG" id="KOG1564">
    <property type="taxonomic scope" value="Eukaryota"/>
</dbReference>
<dbReference type="GO" id="GO:0045003">
    <property type="term" value="P:double-strand break repair via synthesis-dependent strand annealing"/>
    <property type="evidence" value="ECO:0007669"/>
    <property type="project" value="TreeGrafter"/>
</dbReference>
<name>A0A023BE53_GRENI</name>
<dbReference type="AlphaFoldDB" id="A0A023BE53"/>
<dbReference type="GO" id="GO:0140664">
    <property type="term" value="F:ATP-dependent DNA damage sensor activity"/>
    <property type="evidence" value="ECO:0007669"/>
    <property type="project" value="InterPro"/>
</dbReference>
<evidence type="ECO:0000313" key="4">
    <source>
        <dbReference type="Proteomes" id="UP000019763"/>
    </source>
</evidence>
<dbReference type="GO" id="GO:0005657">
    <property type="term" value="C:replication fork"/>
    <property type="evidence" value="ECO:0007669"/>
    <property type="project" value="TreeGrafter"/>
</dbReference>
<evidence type="ECO:0000256" key="1">
    <source>
        <dbReference type="SAM" id="MobiDB-lite"/>
    </source>
</evidence>
<dbReference type="PANTHER" id="PTHR46487">
    <property type="entry name" value="DNA REPAIR PROTEIN XRCC3"/>
    <property type="match status" value="1"/>
</dbReference>
<dbReference type="OrthoDB" id="361428at2759"/>
<dbReference type="RefSeq" id="XP_011128449.1">
    <property type="nucleotide sequence ID" value="XM_011130147.1"/>
</dbReference>
<dbReference type="GO" id="GO:0000722">
    <property type="term" value="P:telomere maintenance via recombination"/>
    <property type="evidence" value="ECO:0007669"/>
    <property type="project" value="TreeGrafter"/>
</dbReference>
<dbReference type="GeneID" id="22910310"/>
<accession>A0A023BE53</accession>
<evidence type="ECO:0000259" key="2">
    <source>
        <dbReference type="PROSITE" id="PS50162"/>
    </source>
</evidence>
<sequence>MTPAASFTVPPPRASLIALLKAISVGKSEHGELEHNRDYDRDADRQLFATGLPRLDAALGGGLASGLLHDVHGAAGLGKTQLAFAVLGETLLRHPTALCVWLHTEGTCAIERLHQMLQSKISGRGLAEEGREAEGARRLLHRVFVKQIRDPEELIKQVQQMEQLDCSVVVIDSVAQLFRYNDRPGNLPPGNVRSGHVSSDRVRPGYAPSVRRPRLEPRLEPQRLRALSPEPAAGDRGRRPGGRCPGCRRPGGRKPGKDSGLTKDVLPAA</sequence>
<feature type="compositionally biased region" description="Basic and acidic residues" evidence="1">
    <location>
        <begin position="213"/>
        <end position="223"/>
    </location>
</feature>
<dbReference type="InterPro" id="IPR020588">
    <property type="entry name" value="RecA_ATP-bd"/>
</dbReference>
<keyword evidence="4" id="KW-1185">Reference proteome</keyword>
<dbReference type="InterPro" id="IPR027417">
    <property type="entry name" value="P-loop_NTPase"/>
</dbReference>
<dbReference type="GO" id="GO:0071140">
    <property type="term" value="P:resolution of mitotic recombination intermediates"/>
    <property type="evidence" value="ECO:0007669"/>
    <property type="project" value="TreeGrafter"/>
</dbReference>
<gene>
    <name evidence="3" type="ORF">GNI_000840</name>
</gene>
<protein>
    <submittedName>
        <fullName evidence="3">AAA domain protein</fullName>
    </submittedName>
</protein>
<dbReference type="EMBL" id="AFNH02000008">
    <property type="protein sequence ID" value="EZG89704.1"/>
    <property type="molecule type" value="Genomic_DNA"/>
</dbReference>
<reference evidence="3" key="1">
    <citation type="submission" date="2013-12" db="EMBL/GenBank/DDBJ databases">
        <authorList>
            <person name="Omoto C.K."/>
            <person name="Sibley D."/>
            <person name="Venepally P."/>
            <person name="Hadjithomas M."/>
            <person name="Karamycheva S."/>
            <person name="Brunk B."/>
            <person name="Roos D."/>
            <person name="Caler E."/>
            <person name="Lorenzi H."/>
        </authorList>
    </citation>
    <scope>NUCLEOTIDE SEQUENCE</scope>
</reference>
<dbReference type="GO" id="GO:0090656">
    <property type="term" value="P:t-circle formation"/>
    <property type="evidence" value="ECO:0007669"/>
    <property type="project" value="TreeGrafter"/>
</dbReference>
<dbReference type="VEuPathDB" id="CryptoDB:GNI_000840"/>
<comment type="caution">
    <text evidence="3">The sequence shown here is derived from an EMBL/GenBank/DDBJ whole genome shotgun (WGS) entry which is preliminary data.</text>
</comment>
<dbReference type="Proteomes" id="UP000019763">
    <property type="component" value="Unassembled WGS sequence"/>
</dbReference>
<dbReference type="PANTHER" id="PTHR46487:SF1">
    <property type="entry name" value="DNA REPAIR PROTEIN XRCC3"/>
    <property type="match status" value="1"/>
</dbReference>
<dbReference type="GO" id="GO:0005524">
    <property type="term" value="F:ATP binding"/>
    <property type="evidence" value="ECO:0007669"/>
    <property type="project" value="InterPro"/>
</dbReference>